<gene>
    <name evidence="2" type="ORF">THAOC_34581</name>
</gene>
<protein>
    <submittedName>
        <fullName evidence="2">Uncharacterized protein</fullName>
    </submittedName>
</protein>
<feature type="compositionally biased region" description="Polar residues" evidence="1">
    <location>
        <begin position="272"/>
        <end position="282"/>
    </location>
</feature>
<feature type="region of interest" description="Disordered" evidence="1">
    <location>
        <begin position="610"/>
        <end position="635"/>
    </location>
</feature>
<dbReference type="Gene3D" id="2.30.29.30">
    <property type="entry name" value="Pleckstrin-homology domain (PH domain)/Phosphotyrosine-binding domain (PTB)"/>
    <property type="match status" value="1"/>
</dbReference>
<dbReference type="PANTHER" id="PTHR45661:SF3">
    <property type="entry name" value="IG-LIKE DOMAIN-CONTAINING PROTEIN"/>
    <property type="match status" value="1"/>
</dbReference>
<feature type="compositionally biased region" description="Basic and acidic residues" evidence="1">
    <location>
        <begin position="240"/>
        <end position="255"/>
    </location>
</feature>
<dbReference type="EMBL" id="AGNL01047570">
    <property type="protein sequence ID" value="EJK46738.1"/>
    <property type="molecule type" value="Genomic_DNA"/>
</dbReference>
<feature type="compositionally biased region" description="Polar residues" evidence="1">
    <location>
        <begin position="308"/>
        <end position="322"/>
    </location>
</feature>
<sequence>MPGDASAAVDSGSGPAPSSALTVPGGSQQRVRKEDVECDVEALVKAASFDTDHSFRQKEVQGTFNCAGALTVAVAGATTNAMTRANDQTNQANQATMKQAFEFSQRAINRFCESTDKNTQANQTNMKEVLSSLGKMTWHSDPDQKKFSSMVATEVIDGVVKVASAKKVRPVELFSSTQPGGTGLGFETAVAPAVPSDSPEAGTSNASITQARVNEAGAFGPPNNHPVNAPFIEPDLEARKTTKNKHADAADEARLHGTPGRVKQNVGHDAKQTATKTPTKLRQTPKKRSTAEGSDGDINKTPAKKQRFSNSNPDKKNTFTSNNTEVQSKTFGSGYNHQLTSFSTFAKARAGDCAASSGFGATLAASKGSGEVEGTEDTPTFGNSQKKAEIMNGEENKAVLLEISVMWFEPDNTGKLCAKGEVILRLLKSKDSSSIRLVVRGCSGQLVLLNVWLDPVQCTASRRRRDEKYVQLNYIDAKGKMCQYMLQLAISDVEPLCKHLKAVLEVARGPPSATGDALPRRRPVPRPCTVDVHVELGAVPAEELLTVLVDVANLVGVGGAAEVALMEAACKKESTDIGLDYTLSPPPPPSSIDPTTDIQQQLSANAERCHQRAERATYRRGGDTVDDADLSLPDPPSSKDLGELYIGEINRANRLLLPVSIGPYGDFGPIFRNFLFGQGPRQPLDISLAILTRHLPHANISSRSFYWTWSWKIWLRGSWSAFLTGGLARACSLAGSAGSAGRGLGPRPRPGERTKSQEDSRPAEEDLPGVPGRRSRPTGERNHRGQALRAMDDSASGSKRKRDLRQDATEPGVFLYEGGEIAWEQRIEITRVRIGPQVEKIPCETFRCCINLTKVQFDEGALQLIGESAFARCTALRCVTMPSSVTELGTNAFSYCSNLAELHLNDGLRTIGKGAFSYCEQLRSVTMPSTVTNLGAYILWKCHNLVEVQLNEGLQCIYVRALYGCTELQCVTIPSTLTELGVGLFECCTKLAKVQITEGMQFVHSGAFYRCMALQSVTIPSTVTELGGWAFQNCSNLSEVILLGGQRFLNEEFLARRLSDEEGILRQEVVGILTDDGSAFRGCPLTRVKISISWAVSERIARLPFERRLPFEDRIRNLPRLELMPDGNVVAHFPLVREDDSESGTEEMVDIQDTNNATARSVYQLLQLISFHELKESSILIELAMWKSGMDGDQSRADCRVAIPGPVKSLIMEYCDFAGFLRPAMDGA</sequence>
<evidence type="ECO:0000256" key="1">
    <source>
        <dbReference type="SAM" id="MobiDB-lite"/>
    </source>
</evidence>
<feature type="region of interest" description="Disordered" evidence="1">
    <location>
        <begin position="1"/>
        <end position="34"/>
    </location>
</feature>
<evidence type="ECO:0000313" key="2">
    <source>
        <dbReference type="EMBL" id="EJK46738.1"/>
    </source>
</evidence>
<keyword evidence="3" id="KW-1185">Reference proteome</keyword>
<dbReference type="InterPro" id="IPR026906">
    <property type="entry name" value="LRR_5"/>
</dbReference>
<comment type="caution">
    <text evidence="2">The sequence shown here is derived from an EMBL/GenBank/DDBJ whole genome shotgun (WGS) entry which is preliminary data.</text>
</comment>
<organism evidence="2 3">
    <name type="scientific">Thalassiosira oceanica</name>
    <name type="common">Marine diatom</name>
    <dbReference type="NCBI Taxonomy" id="159749"/>
    <lineage>
        <taxon>Eukaryota</taxon>
        <taxon>Sar</taxon>
        <taxon>Stramenopiles</taxon>
        <taxon>Ochrophyta</taxon>
        <taxon>Bacillariophyta</taxon>
        <taxon>Coscinodiscophyceae</taxon>
        <taxon>Thalassiosirophycidae</taxon>
        <taxon>Thalassiosirales</taxon>
        <taxon>Thalassiosiraceae</taxon>
        <taxon>Thalassiosira</taxon>
    </lineage>
</organism>
<dbReference type="InterPro" id="IPR032675">
    <property type="entry name" value="LRR_dom_sf"/>
</dbReference>
<feature type="compositionally biased region" description="Basic and acidic residues" evidence="1">
    <location>
        <begin position="610"/>
        <end position="623"/>
    </location>
</feature>
<dbReference type="PANTHER" id="PTHR45661">
    <property type="entry name" value="SURFACE ANTIGEN"/>
    <property type="match status" value="1"/>
</dbReference>
<feature type="compositionally biased region" description="Basic and acidic residues" evidence="1">
    <location>
        <begin position="749"/>
        <end position="764"/>
    </location>
</feature>
<dbReference type="InterPro" id="IPR011993">
    <property type="entry name" value="PH-like_dom_sf"/>
</dbReference>
<evidence type="ECO:0000313" key="3">
    <source>
        <dbReference type="Proteomes" id="UP000266841"/>
    </source>
</evidence>
<feature type="region of interest" description="Disordered" evidence="1">
    <location>
        <begin position="240"/>
        <end position="322"/>
    </location>
</feature>
<dbReference type="Gene3D" id="3.80.10.10">
    <property type="entry name" value="Ribonuclease Inhibitor"/>
    <property type="match status" value="2"/>
</dbReference>
<dbReference type="InterPro" id="IPR053139">
    <property type="entry name" value="Surface_bspA-like"/>
</dbReference>
<dbReference type="Pfam" id="PF13306">
    <property type="entry name" value="LRR_5"/>
    <property type="match status" value="1"/>
</dbReference>
<dbReference type="SUPFAM" id="SSF52058">
    <property type="entry name" value="L domain-like"/>
    <property type="match status" value="1"/>
</dbReference>
<feature type="compositionally biased region" description="Polar residues" evidence="1">
    <location>
        <begin position="19"/>
        <end position="29"/>
    </location>
</feature>
<accession>K0R2A5</accession>
<dbReference type="AlphaFoldDB" id="K0R2A5"/>
<dbReference type="SUPFAM" id="SSF50729">
    <property type="entry name" value="PH domain-like"/>
    <property type="match status" value="1"/>
</dbReference>
<feature type="region of interest" description="Disordered" evidence="1">
    <location>
        <begin position="736"/>
        <end position="805"/>
    </location>
</feature>
<proteinExistence type="predicted"/>
<name>K0R2A5_THAOC</name>
<reference evidence="2 3" key="1">
    <citation type="journal article" date="2012" name="Genome Biol.">
        <title>Genome and low-iron response of an oceanic diatom adapted to chronic iron limitation.</title>
        <authorList>
            <person name="Lommer M."/>
            <person name="Specht M."/>
            <person name="Roy A.S."/>
            <person name="Kraemer L."/>
            <person name="Andreson R."/>
            <person name="Gutowska M.A."/>
            <person name="Wolf J."/>
            <person name="Bergner S.V."/>
            <person name="Schilhabel M.B."/>
            <person name="Klostermeier U.C."/>
            <person name="Beiko R.G."/>
            <person name="Rosenstiel P."/>
            <person name="Hippler M."/>
            <person name="Laroche J."/>
        </authorList>
    </citation>
    <scope>NUCLEOTIDE SEQUENCE [LARGE SCALE GENOMIC DNA]</scope>
    <source>
        <strain evidence="2 3">CCMP1005</strain>
    </source>
</reference>
<dbReference type="Proteomes" id="UP000266841">
    <property type="component" value="Unassembled WGS sequence"/>
</dbReference>